<dbReference type="OMA" id="EESEMFI"/>
<accession>A0A0C2MER1</accession>
<dbReference type="GO" id="GO:0005675">
    <property type="term" value="C:transcription factor TFIIH holo complex"/>
    <property type="evidence" value="ECO:0007669"/>
    <property type="project" value="TreeGrafter"/>
</dbReference>
<dbReference type="InterPro" id="IPR040662">
    <property type="entry name" value="Tfb2_C"/>
</dbReference>
<keyword evidence="4 8" id="KW-0805">Transcription regulation</keyword>
<sequence length="418" mass="48279">MLSLEEFNGISEKIDKVTIPSVLLRELFELKILQKARDSENPKEKTLLFDLIFLKNLKTSICGFDKSLDDTISYSREYCSNIYNTKQKKKSTEFLSKNFLERWQFMLSIIVNSSEMSKEAPKKVMSNLLLSGVLKMSDDDTREISITSYGFKFLMGNLKSQVVTFVYHMIVWLNISQQIPVSTSLIYLTLLSQHPLQIPISITSLIDDKLSTMLEVLREVGLIYMKSSQSQIFYCAPILRILTSQHEDELSSDVDPAQMIVESNFRVYGHNLNSLQMSLVGLFCEILSVFPSMLVCRITRESIHQAYSFGISSKQIIDFLVHYMKAFKASKNLTADNDTIPYNVIDQLHVWEKERDRLHFTSGVLYTGFNHVKDFEDIVRYAESNNYLVYQNKTKLLVVVTDDGHDDVRSYWKSRRGN</sequence>
<dbReference type="InterPro" id="IPR004598">
    <property type="entry name" value="TFIIH_p52/Tfb2"/>
</dbReference>
<comment type="function">
    <text evidence="8">Component of the general transcription and DNA repair factor IIH (TFIIH) core complex which is involved in general and transcription-coupled nucleotide excision repair (NER) of damaged DNA.</text>
</comment>
<dbReference type="Proteomes" id="UP000031668">
    <property type="component" value="Unassembled WGS sequence"/>
</dbReference>
<evidence type="ECO:0000256" key="2">
    <source>
        <dbReference type="ARBA" id="ARBA00007132"/>
    </source>
</evidence>
<gene>
    <name evidence="10" type="ORF">RF11_05430</name>
</gene>
<dbReference type="Pfam" id="PF03849">
    <property type="entry name" value="Tfb2"/>
    <property type="match status" value="1"/>
</dbReference>
<dbReference type="GO" id="GO:0003690">
    <property type="term" value="F:double-stranded DNA binding"/>
    <property type="evidence" value="ECO:0007669"/>
    <property type="project" value="TreeGrafter"/>
</dbReference>
<keyword evidence="6 8" id="KW-0234">DNA repair</keyword>
<keyword evidence="11" id="KW-1185">Reference proteome</keyword>
<dbReference type="EMBL" id="JWZT01003754">
    <property type="protein sequence ID" value="KII65601.1"/>
    <property type="molecule type" value="Genomic_DNA"/>
</dbReference>
<evidence type="ECO:0000259" key="9">
    <source>
        <dbReference type="Pfam" id="PF18307"/>
    </source>
</evidence>
<comment type="caution">
    <text evidence="10">The sequence shown here is derived from an EMBL/GenBank/DDBJ whole genome shotgun (WGS) entry which is preliminary data.</text>
</comment>
<keyword evidence="5 8" id="KW-0804">Transcription</keyword>
<organism evidence="10 11">
    <name type="scientific">Thelohanellus kitauei</name>
    <name type="common">Myxosporean</name>
    <dbReference type="NCBI Taxonomy" id="669202"/>
    <lineage>
        <taxon>Eukaryota</taxon>
        <taxon>Metazoa</taxon>
        <taxon>Cnidaria</taxon>
        <taxon>Myxozoa</taxon>
        <taxon>Myxosporea</taxon>
        <taxon>Bivalvulida</taxon>
        <taxon>Platysporina</taxon>
        <taxon>Myxobolidae</taxon>
        <taxon>Thelohanellus</taxon>
    </lineage>
</organism>
<reference evidence="10 11" key="1">
    <citation type="journal article" date="2014" name="Genome Biol. Evol.">
        <title>The genome of the myxosporean Thelohanellus kitauei shows adaptations to nutrient acquisition within its fish host.</title>
        <authorList>
            <person name="Yang Y."/>
            <person name="Xiong J."/>
            <person name="Zhou Z."/>
            <person name="Huo F."/>
            <person name="Miao W."/>
            <person name="Ran C."/>
            <person name="Liu Y."/>
            <person name="Zhang J."/>
            <person name="Feng J."/>
            <person name="Wang M."/>
            <person name="Wang M."/>
            <person name="Wang L."/>
            <person name="Yao B."/>
        </authorList>
    </citation>
    <scope>NUCLEOTIDE SEQUENCE [LARGE SCALE GENOMIC DNA]</scope>
    <source>
        <strain evidence="10">Wuqing</strain>
    </source>
</reference>
<evidence type="ECO:0000256" key="1">
    <source>
        <dbReference type="ARBA" id="ARBA00004123"/>
    </source>
</evidence>
<dbReference type="PANTHER" id="PTHR13152">
    <property type="entry name" value="TFIIH, POLYPEPTIDE 4"/>
    <property type="match status" value="1"/>
</dbReference>
<protein>
    <recommendedName>
        <fullName evidence="8">General transcription factor IIH subunit 4</fullName>
    </recommendedName>
</protein>
<evidence type="ECO:0000256" key="6">
    <source>
        <dbReference type="ARBA" id="ARBA00023204"/>
    </source>
</evidence>
<dbReference type="OrthoDB" id="364513at2759"/>
<dbReference type="Gene3D" id="3.30.70.2610">
    <property type="match status" value="1"/>
</dbReference>
<proteinExistence type="inferred from homology"/>
<keyword evidence="3 8" id="KW-0227">DNA damage</keyword>
<keyword evidence="7 8" id="KW-0539">Nucleus</keyword>
<comment type="similarity">
    <text evidence="2 8">Belongs to the TFB2 family.</text>
</comment>
<evidence type="ECO:0000256" key="7">
    <source>
        <dbReference type="ARBA" id="ARBA00023242"/>
    </source>
</evidence>
<feature type="domain" description="Transcription factor Tfb2 C-terminal" evidence="9">
    <location>
        <begin position="346"/>
        <end position="413"/>
    </location>
</feature>
<evidence type="ECO:0000313" key="10">
    <source>
        <dbReference type="EMBL" id="KII65601.1"/>
    </source>
</evidence>
<dbReference type="Pfam" id="PF18307">
    <property type="entry name" value="Tfb2_C"/>
    <property type="match status" value="1"/>
</dbReference>
<dbReference type="AlphaFoldDB" id="A0A0C2MER1"/>
<dbReference type="GO" id="GO:0000439">
    <property type="term" value="C:transcription factor TFIIH core complex"/>
    <property type="evidence" value="ECO:0007669"/>
    <property type="project" value="InterPro"/>
</dbReference>
<evidence type="ECO:0000256" key="5">
    <source>
        <dbReference type="ARBA" id="ARBA00023163"/>
    </source>
</evidence>
<dbReference type="GO" id="GO:0006289">
    <property type="term" value="P:nucleotide-excision repair"/>
    <property type="evidence" value="ECO:0007669"/>
    <property type="project" value="InterPro"/>
</dbReference>
<evidence type="ECO:0000256" key="8">
    <source>
        <dbReference type="RuleBase" id="RU364024"/>
    </source>
</evidence>
<evidence type="ECO:0000313" key="11">
    <source>
        <dbReference type="Proteomes" id="UP000031668"/>
    </source>
</evidence>
<evidence type="ECO:0000256" key="3">
    <source>
        <dbReference type="ARBA" id="ARBA00022763"/>
    </source>
</evidence>
<evidence type="ECO:0000256" key="4">
    <source>
        <dbReference type="ARBA" id="ARBA00023015"/>
    </source>
</evidence>
<comment type="subcellular location">
    <subcellularLocation>
        <location evidence="1 8">Nucleus</location>
    </subcellularLocation>
</comment>
<dbReference type="GO" id="GO:0001671">
    <property type="term" value="F:ATPase activator activity"/>
    <property type="evidence" value="ECO:0007669"/>
    <property type="project" value="InterPro"/>
</dbReference>
<name>A0A0C2MER1_THEKT</name>
<dbReference type="PANTHER" id="PTHR13152:SF0">
    <property type="entry name" value="GENERAL TRANSCRIPTION FACTOR IIH SUBUNIT 4"/>
    <property type="match status" value="1"/>
</dbReference>